<dbReference type="InterPro" id="IPR000160">
    <property type="entry name" value="GGDEF_dom"/>
</dbReference>
<dbReference type="CDD" id="cd01948">
    <property type="entry name" value="EAL"/>
    <property type="match status" value="1"/>
</dbReference>
<dbReference type="SMART" id="SM00267">
    <property type="entry name" value="GGDEF"/>
    <property type="match status" value="1"/>
</dbReference>
<dbReference type="Gene3D" id="3.20.20.450">
    <property type="entry name" value="EAL domain"/>
    <property type="match status" value="1"/>
</dbReference>
<keyword evidence="1" id="KW-1133">Transmembrane helix</keyword>
<reference evidence="4" key="1">
    <citation type="submission" date="2020-03" db="EMBL/GenBank/DDBJ databases">
        <title>Ferranicluibacter endophyticum gen. nov., sp. nov., a new genus isolated from Rubus ulmifolius Schott. stem.</title>
        <authorList>
            <person name="Roca-Couso R."/>
            <person name="Flores-Felix J.D."/>
            <person name="Igual J.M."/>
            <person name="Rivas R."/>
        </authorList>
    </citation>
    <scope>NUCLEOTIDE SEQUENCE</scope>
    <source>
        <strain evidence="4">CRRU44</strain>
    </source>
</reference>
<dbReference type="Proteomes" id="UP001155840">
    <property type="component" value="Unassembled WGS sequence"/>
</dbReference>
<dbReference type="AlphaFoldDB" id="A0AA44CC29"/>
<dbReference type="SUPFAM" id="SSF141868">
    <property type="entry name" value="EAL domain-like"/>
    <property type="match status" value="1"/>
</dbReference>
<keyword evidence="5" id="KW-1185">Reference proteome</keyword>
<gene>
    <name evidence="4" type="ORF">G8E10_19090</name>
</gene>
<dbReference type="CDD" id="cd01949">
    <property type="entry name" value="GGDEF"/>
    <property type="match status" value="1"/>
</dbReference>
<dbReference type="EMBL" id="JAANCM010000010">
    <property type="protein sequence ID" value="NHT77810.1"/>
    <property type="molecule type" value="Genomic_DNA"/>
</dbReference>
<dbReference type="PANTHER" id="PTHR44757">
    <property type="entry name" value="DIGUANYLATE CYCLASE DGCP"/>
    <property type="match status" value="1"/>
</dbReference>
<comment type="caution">
    <text evidence="4">The sequence shown here is derived from an EMBL/GenBank/DDBJ whole genome shotgun (WGS) entry which is preliminary data.</text>
</comment>
<dbReference type="Pfam" id="PF00990">
    <property type="entry name" value="GGDEF"/>
    <property type="match status" value="1"/>
</dbReference>
<feature type="domain" description="EAL" evidence="2">
    <location>
        <begin position="459"/>
        <end position="707"/>
    </location>
</feature>
<dbReference type="NCBIfam" id="TIGR00254">
    <property type="entry name" value="GGDEF"/>
    <property type="match status" value="1"/>
</dbReference>
<keyword evidence="1" id="KW-0472">Membrane</keyword>
<dbReference type="Pfam" id="PF00563">
    <property type="entry name" value="EAL"/>
    <property type="match status" value="1"/>
</dbReference>
<dbReference type="PROSITE" id="PS50887">
    <property type="entry name" value="GGDEF"/>
    <property type="match status" value="1"/>
</dbReference>
<dbReference type="RefSeq" id="WP_167130311.1">
    <property type="nucleotide sequence ID" value="NZ_JAANCM010000010.1"/>
</dbReference>
<feature type="transmembrane region" description="Helical" evidence="1">
    <location>
        <begin position="256"/>
        <end position="277"/>
    </location>
</feature>
<evidence type="ECO:0000259" key="2">
    <source>
        <dbReference type="PROSITE" id="PS50883"/>
    </source>
</evidence>
<dbReference type="PANTHER" id="PTHR44757:SF2">
    <property type="entry name" value="BIOFILM ARCHITECTURE MAINTENANCE PROTEIN MBAA"/>
    <property type="match status" value="1"/>
</dbReference>
<dbReference type="InterPro" id="IPR029787">
    <property type="entry name" value="Nucleotide_cyclase"/>
</dbReference>
<evidence type="ECO:0000256" key="1">
    <source>
        <dbReference type="SAM" id="Phobius"/>
    </source>
</evidence>
<proteinExistence type="predicted"/>
<dbReference type="PROSITE" id="PS50883">
    <property type="entry name" value="EAL"/>
    <property type="match status" value="1"/>
</dbReference>
<accession>A0AA44CC29</accession>
<protein>
    <submittedName>
        <fullName evidence="4">Bifunctional diguanylate cyclase/phosphodiesterase</fullName>
    </submittedName>
</protein>
<dbReference type="InterPro" id="IPR052155">
    <property type="entry name" value="Biofilm_reg_signaling"/>
</dbReference>
<dbReference type="InterPro" id="IPR043128">
    <property type="entry name" value="Rev_trsase/Diguanyl_cyclase"/>
</dbReference>
<dbReference type="InterPro" id="IPR035919">
    <property type="entry name" value="EAL_sf"/>
</dbReference>
<sequence length="724" mass="77992">MNARFLLPRRPRISSVACATLFFLFVGLVLTALMTHVVGTMVTSANDIDDARATRAAQASISSLKSRLSGVLQDNSVWDDAFSAATGSDPVGWAYENWGKTSADYPLYDAVVALDQLGKPFSAYLDGQPFDPLAMFGIAFAKHIESAAVAGKPPVVKFLPAGNRVFLVASNAIQPFALEDQPAYRHPVLTMLKEITPEVLAAESVQYDLKDLRLAATEEPGWLNQSLRDANGKVIGYLSWSSQRPGLALFKLVQPYIYAAIAILLVFLTGVLVFGAVESKRLAALAAVAKHEATHDSLTGLHNRAGLLLAMSLVQNARADDGLLTLHMIDLDGFKAVNDAWGHAVGDELIRRTAAAITNLHPSVASVARLGGDEFALVQRGPTLTDLDDAILDIFRTPFEIGGRIIEVGASIGTACAIALVEPLEILRRADMALYRAKEDGRGRIVRYDPALDVEREHLALLESDLRAAIASGAITPVFQPLVSAVDGSMHGVEALARWDGPRGQISPEVFIPLAEKAGLIDALGRHMLVTSIAQARRWPDLYLSVNVSPLQLCSPDFSHMVSTALETEGFDPKRLTLEITEGVLMSNPDQARRSINALKTIGVRFALDDFGCGYASIGALRTFGFDRVKIDRSLVTALEEKSNGEDVLKATILLAIALDIPVTAEGIENLHQAQILRAAGCDQLQGYLMGRPMQAGEIDIQLLEQAVLGGSRVKPLSRGSRES</sequence>
<evidence type="ECO:0000313" key="4">
    <source>
        <dbReference type="EMBL" id="NHT77810.1"/>
    </source>
</evidence>
<keyword evidence="1" id="KW-0812">Transmembrane</keyword>
<dbReference type="SUPFAM" id="SSF55073">
    <property type="entry name" value="Nucleotide cyclase"/>
    <property type="match status" value="1"/>
</dbReference>
<evidence type="ECO:0000259" key="3">
    <source>
        <dbReference type="PROSITE" id="PS50887"/>
    </source>
</evidence>
<feature type="domain" description="GGDEF" evidence="3">
    <location>
        <begin position="322"/>
        <end position="450"/>
    </location>
</feature>
<organism evidence="4 5">
    <name type="scientific">Ferranicluibacter rubi</name>
    <dbReference type="NCBI Taxonomy" id="2715133"/>
    <lineage>
        <taxon>Bacteria</taxon>
        <taxon>Pseudomonadati</taxon>
        <taxon>Pseudomonadota</taxon>
        <taxon>Alphaproteobacteria</taxon>
        <taxon>Hyphomicrobiales</taxon>
        <taxon>Rhizobiaceae</taxon>
        <taxon>Ferranicluibacter</taxon>
    </lineage>
</organism>
<dbReference type="InterPro" id="IPR001633">
    <property type="entry name" value="EAL_dom"/>
</dbReference>
<dbReference type="Gene3D" id="3.30.70.270">
    <property type="match status" value="1"/>
</dbReference>
<dbReference type="SMART" id="SM00052">
    <property type="entry name" value="EAL"/>
    <property type="match status" value="1"/>
</dbReference>
<evidence type="ECO:0000313" key="5">
    <source>
        <dbReference type="Proteomes" id="UP001155840"/>
    </source>
</evidence>
<name>A0AA44CC29_9HYPH</name>